<sequence length="205" mass="22740">MKAKFLTRISDILSSTSSISTLSSSVSGQDWASPSKVTTSDSYYHTLQIKPFASNKTPWASLKIGKKGFKKSKKRNDIPATEWFASPLTADRCDVCEHTGQSFYDEKVEILAPSASVASFISSSSTTSLPRHIPYYFSPVSTSSGLQSNQKNQHPKSLPLTPLKSIGEREDSGINMDSEKKNNAFRPTVYKRLSTQVYSKDDFYD</sequence>
<name>A0A168PFU3_MUCCL</name>
<dbReference type="Proteomes" id="UP000077051">
    <property type="component" value="Unassembled WGS sequence"/>
</dbReference>
<dbReference type="EMBL" id="AMYB01000001">
    <property type="protein sequence ID" value="OAD07676.1"/>
    <property type="molecule type" value="Genomic_DNA"/>
</dbReference>
<gene>
    <name evidence="2" type="ORF">MUCCIDRAFT_104615</name>
</gene>
<dbReference type="AlphaFoldDB" id="A0A168PFU3"/>
<feature type="region of interest" description="Disordered" evidence="1">
    <location>
        <begin position="144"/>
        <end position="181"/>
    </location>
</feature>
<comment type="caution">
    <text evidence="2">The sequence shown here is derived from an EMBL/GenBank/DDBJ whole genome shotgun (WGS) entry which is preliminary data.</text>
</comment>
<dbReference type="VEuPathDB" id="FungiDB:MUCCIDRAFT_104615"/>
<proteinExistence type="predicted"/>
<feature type="compositionally biased region" description="Basic and acidic residues" evidence="1">
    <location>
        <begin position="166"/>
        <end position="181"/>
    </location>
</feature>
<reference evidence="2 3" key="1">
    <citation type="submission" date="2015-06" db="EMBL/GenBank/DDBJ databases">
        <title>Expansion of signal transduction pathways in fungi by whole-genome duplication.</title>
        <authorList>
            <consortium name="DOE Joint Genome Institute"/>
            <person name="Corrochano L.M."/>
            <person name="Kuo A."/>
            <person name="Marcet-Houben M."/>
            <person name="Polaino S."/>
            <person name="Salamov A."/>
            <person name="Villalobos J.M."/>
            <person name="Alvarez M.I."/>
            <person name="Avalos J."/>
            <person name="Benito E.P."/>
            <person name="Benoit I."/>
            <person name="Burger G."/>
            <person name="Camino L.P."/>
            <person name="Canovas D."/>
            <person name="Cerda-Olmedo E."/>
            <person name="Cheng J.-F."/>
            <person name="Dominguez A."/>
            <person name="Elias M."/>
            <person name="Eslava A.P."/>
            <person name="Glaser F."/>
            <person name="Grimwood J."/>
            <person name="Gutierrez G."/>
            <person name="Heitman J."/>
            <person name="Henrissat B."/>
            <person name="Iturriaga E.A."/>
            <person name="Lang B.F."/>
            <person name="Lavin J.L."/>
            <person name="Lee S."/>
            <person name="Li W."/>
            <person name="Lindquist E."/>
            <person name="Lopez-Garcia S."/>
            <person name="Luque E.M."/>
            <person name="Marcos A.T."/>
            <person name="Martin J."/>
            <person name="Mccluskey K."/>
            <person name="Medina H.R."/>
            <person name="Miralles-Duran A."/>
            <person name="Miyazaki A."/>
            <person name="Munoz-Torres E."/>
            <person name="Oguiza J.A."/>
            <person name="Ohm R."/>
            <person name="Olmedo M."/>
            <person name="Orejas M."/>
            <person name="Ortiz-Castellanos L."/>
            <person name="Pisabarro A.G."/>
            <person name="Rodriguez-Romero J."/>
            <person name="Ruiz-Herrera J."/>
            <person name="Ruiz-Vazquez R."/>
            <person name="Sanz C."/>
            <person name="Schackwitz W."/>
            <person name="Schmutz J."/>
            <person name="Shahriari M."/>
            <person name="Shelest E."/>
            <person name="Silva-Franco F."/>
            <person name="Soanes D."/>
            <person name="Syed K."/>
            <person name="Tagua V.G."/>
            <person name="Talbot N.J."/>
            <person name="Thon M."/>
            <person name="De Vries R.P."/>
            <person name="Wiebenga A."/>
            <person name="Yadav J.S."/>
            <person name="Braun E.L."/>
            <person name="Baker S."/>
            <person name="Garre V."/>
            <person name="Horwitz B."/>
            <person name="Torres-Martinez S."/>
            <person name="Idnurm A."/>
            <person name="Herrera-Estrella A."/>
            <person name="Gabaldon T."/>
            <person name="Grigoriev I.V."/>
        </authorList>
    </citation>
    <scope>NUCLEOTIDE SEQUENCE [LARGE SCALE GENOMIC DNA]</scope>
    <source>
        <strain evidence="2 3">CBS 277.49</strain>
    </source>
</reference>
<evidence type="ECO:0000313" key="3">
    <source>
        <dbReference type="Proteomes" id="UP000077051"/>
    </source>
</evidence>
<evidence type="ECO:0000313" key="2">
    <source>
        <dbReference type="EMBL" id="OAD07676.1"/>
    </source>
</evidence>
<organism evidence="2 3">
    <name type="scientific">Mucor lusitanicus CBS 277.49</name>
    <dbReference type="NCBI Taxonomy" id="747725"/>
    <lineage>
        <taxon>Eukaryota</taxon>
        <taxon>Fungi</taxon>
        <taxon>Fungi incertae sedis</taxon>
        <taxon>Mucoromycota</taxon>
        <taxon>Mucoromycotina</taxon>
        <taxon>Mucoromycetes</taxon>
        <taxon>Mucorales</taxon>
        <taxon>Mucorineae</taxon>
        <taxon>Mucoraceae</taxon>
        <taxon>Mucor</taxon>
    </lineage>
</organism>
<keyword evidence="3" id="KW-1185">Reference proteome</keyword>
<protein>
    <submittedName>
        <fullName evidence="2">Uncharacterized protein</fullName>
    </submittedName>
</protein>
<accession>A0A168PFU3</accession>
<evidence type="ECO:0000256" key="1">
    <source>
        <dbReference type="SAM" id="MobiDB-lite"/>
    </source>
</evidence>
<dbReference type="OrthoDB" id="2260247at2759"/>